<evidence type="ECO:0000313" key="3">
    <source>
        <dbReference type="Proteomes" id="UP000326396"/>
    </source>
</evidence>
<dbReference type="EMBL" id="SZYD01000016">
    <property type="protein sequence ID" value="KAD3337686.1"/>
    <property type="molecule type" value="Genomic_DNA"/>
</dbReference>
<comment type="caution">
    <text evidence="2">The sequence shown here is derived from an EMBL/GenBank/DDBJ whole genome shotgun (WGS) entry which is preliminary data.</text>
</comment>
<feature type="region of interest" description="Disordered" evidence="1">
    <location>
        <begin position="1"/>
        <end position="31"/>
    </location>
</feature>
<keyword evidence="3" id="KW-1185">Reference proteome</keyword>
<evidence type="ECO:0000256" key="1">
    <source>
        <dbReference type="SAM" id="MobiDB-lite"/>
    </source>
</evidence>
<dbReference type="Proteomes" id="UP000326396">
    <property type="component" value="Linkage Group LG6"/>
</dbReference>
<gene>
    <name evidence="2" type="ORF">E3N88_33206</name>
</gene>
<organism evidence="2 3">
    <name type="scientific">Mikania micrantha</name>
    <name type="common">bitter vine</name>
    <dbReference type="NCBI Taxonomy" id="192012"/>
    <lineage>
        <taxon>Eukaryota</taxon>
        <taxon>Viridiplantae</taxon>
        <taxon>Streptophyta</taxon>
        <taxon>Embryophyta</taxon>
        <taxon>Tracheophyta</taxon>
        <taxon>Spermatophyta</taxon>
        <taxon>Magnoliopsida</taxon>
        <taxon>eudicotyledons</taxon>
        <taxon>Gunneridae</taxon>
        <taxon>Pentapetalae</taxon>
        <taxon>asterids</taxon>
        <taxon>campanulids</taxon>
        <taxon>Asterales</taxon>
        <taxon>Asteraceae</taxon>
        <taxon>Asteroideae</taxon>
        <taxon>Heliantheae alliance</taxon>
        <taxon>Eupatorieae</taxon>
        <taxon>Mikania</taxon>
    </lineage>
</organism>
<name>A0A5N6MB99_9ASTR</name>
<sequence length="103" mass="11350">MTGIGKQGVTAPPPDASPRRDTKGMGNEPQAATVDLLIVEIASVDWSPNSESMVGPEGSLRHYRRYVDQGHEAENICKVATLVWDLELQHEERCEETETDSTI</sequence>
<protein>
    <submittedName>
        <fullName evidence="2">Uncharacterized protein</fullName>
    </submittedName>
</protein>
<dbReference type="AlphaFoldDB" id="A0A5N6MB99"/>
<reference evidence="2 3" key="1">
    <citation type="submission" date="2019-05" db="EMBL/GenBank/DDBJ databases">
        <title>Mikania micrantha, genome provides insights into the molecular mechanism of rapid growth.</title>
        <authorList>
            <person name="Liu B."/>
        </authorList>
    </citation>
    <scope>NUCLEOTIDE SEQUENCE [LARGE SCALE GENOMIC DNA]</scope>
    <source>
        <strain evidence="2">NLD-2019</strain>
        <tissue evidence="2">Leaf</tissue>
    </source>
</reference>
<evidence type="ECO:0000313" key="2">
    <source>
        <dbReference type="EMBL" id="KAD3337686.1"/>
    </source>
</evidence>
<proteinExistence type="predicted"/>
<accession>A0A5N6MB99</accession>